<proteinExistence type="predicted"/>
<accession>A0A382A5T6</accession>
<dbReference type="InterPro" id="IPR029475">
    <property type="entry name" value="DUF6807"/>
</dbReference>
<sequence>MKTIRIPVQIELPLGMVSDLPVFLPVDFSQIVALDRRENQILDLFSLRLLQQEKDGTLIQVPVQFTPDQPGSESGRLDWLVNSSENSQRMFLLLLDLYDSEATMQGSILGNKVFDDVGHAVPLPYFPRMQAVPVPESKLSIQRDGTEVLGYQYGTYSDHSARPFFFPVIGPSGRCLTRIGHPHDPVGHHHHYSVWLAYHFINDVNFWSDERTSGKQVHQRFSRLFDGPVLAGFEAVVDWQTPDNQPIMREIKRARVYTQSDDELLIDLQFSFLAVNEAIQLKKTSFGFLGVRMAKSIGVFDGSGLIQNSEGAVNEREVFHRPASWCDYSGLVTDAVRNGIAIFDHPDNPHYPSHWHVRSDGWMSPCHFLHHHHQIGSDETLQLNYRLLVHNGDVNDADVQKKYDQYVRPPKVRITSPD</sequence>
<protein>
    <recommendedName>
        <fullName evidence="2">Methane oxygenase PmoA</fullName>
    </recommendedName>
</protein>
<name>A0A382A5T6_9ZZZZ</name>
<dbReference type="EMBL" id="UINC01024035">
    <property type="protein sequence ID" value="SVA96905.1"/>
    <property type="molecule type" value="Genomic_DNA"/>
</dbReference>
<gene>
    <name evidence="1" type="ORF">METZ01_LOCUS149759</name>
</gene>
<dbReference type="AlphaFoldDB" id="A0A382A5T6"/>
<dbReference type="Pfam" id="PF14100">
    <property type="entry name" value="DUF6807"/>
    <property type="match status" value="1"/>
</dbReference>
<evidence type="ECO:0008006" key="2">
    <source>
        <dbReference type="Google" id="ProtNLM"/>
    </source>
</evidence>
<evidence type="ECO:0000313" key="1">
    <source>
        <dbReference type="EMBL" id="SVA96905.1"/>
    </source>
</evidence>
<organism evidence="1">
    <name type="scientific">marine metagenome</name>
    <dbReference type="NCBI Taxonomy" id="408172"/>
    <lineage>
        <taxon>unclassified sequences</taxon>
        <taxon>metagenomes</taxon>
        <taxon>ecological metagenomes</taxon>
    </lineage>
</organism>
<reference evidence="1" key="1">
    <citation type="submission" date="2018-05" db="EMBL/GenBank/DDBJ databases">
        <authorList>
            <person name="Lanie J.A."/>
            <person name="Ng W.-L."/>
            <person name="Kazmierczak K.M."/>
            <person name="Andrzejewski T.M."/>
            <person name="Davidsen T.M."/>
            <person name="Wayne K.J."/>
            <person name="Tettelin H."/>
            <person name="Glass J.I."/>
            <person name="Rusch D."/>
            <person name="Podicherti R."/>
            <person name="Tsui H.-C.T."/>
            <person name="Winkler M.E."/>
        </authorList>
    </citation>
    <scope>NUCLEOTIDE SEQUENCE</scope>
</reference>